<dbReference type="AlphaFoldDB" id="A0AA86V7Q8"/>
<reference evidence="1" key="1">
    <citation type="submission" date="2023-10" db="EMBL/GenBank/DDBJ databases">
        <authorList>
            <person name="Domelevo Entfellner J.-B."/>
        </authorList>
    </citation>
    <scope>NUCLEOTIDE SEQUENCE</scope>
</reference>
<evidence type="ECO:0000313" key="1">
    <source>
        <dbReference type="EMBL" id="CAJ1912795.1"/>
    </source>
</evidence>
<dbReference type="Gramene" id="rna-AYBTSS11_LOCUS3498">
    <property type="protein sequence ID" value="CAJ1912795.1"/>
    <property type="gene ID" value="gene-AYBTSS11_LOCUS3498"/>
</dbReference>
<proteinExistence type="predicted"/>
<keyword evidence="2" id="KW-1185">Reference proteome</keyword>
<gene>
    <name evidence="1" type="ORF">AYBTSS11_LOCUS3498</name>
</gene>
<accession>A0AA86V7Q8</accession>
<dbReference type="EMBL" id="OY731398">
    <property type="protein sequence ID" value="CAJ1912795.1"/>
    <property type="molecule type" value="Genomic_DNA"/>
</dbReference>
<evidence type="ECO:0000313" key="2">
    <source>
        <dbReference type="Proteomes" id="UP001189624"/>
    </source>
</evidence>
<name>A0AA86V7Q8_9FABA</name>
<organism evidence="1 2">
    <name type="scientific">Sphenostylis stenocarpa</name>
    <dbReference type="NCBI Taxonomy" id="92480"/>
    <lineage>
        <taxon>Eukaryota</taxon>
        <taxon>Viridiplantae</taxon>
        <taxon>Streptophyta</taxon>
        <taxon>Embryophyta</taxon>
        <taxon>Tracheophyta</taxon>
        <taxon>Spermatophyta</taxon>
        <taxon>Magnoliopsida</taxon>
        <taxon>eudicotyledons</taxon>
        <taxon>Gunneridae</taxon>
        <taxon>Pentapetalae</taxon>
        <taxon>rosids</taxon>
        <taxon>fabids</taxon>
        <taxon>Fabales</taxon>
        <taxon>Fabaceae</taxon>
        <taxon>Papilionoideae</taxon>
        <taxon>50 kb inversion clade</taxon>
        <taxon>NPAAA clade</taxon>
        <taxon>indigoferoid/millettioid clade</taxon>
        <taxon>Phaseoleae</taxon>
        <taxon>Sphenostylis</taxon>
    </lineage>
</organism>
<sequence>MATNTKDTLVIFPTKIHTTFIIFLGNNKSGKPTMEYGNGSANMKKEHYMAEALKR</sequence>
<dbReference type="Proteomes" id="UP001189624">
    <property type="component" value="Chromosome 1"/>
</dbReference>
<protein>
    <submittedName>
        <fullName evidence="1">Uncharacterized protein</fullName>
    </submittedName>
</protein>